<proteinExistence type="predicted"/>
<gene>
    <name evidence="1" type="ORF">ACFYV7_39350</name>
</gene>
<sequence>MGTHDAINAANAEAARNAGWPELTGTAKQLGWANTVRRDKMDEFEATPMPEAEKARWREILLRELRAGAWIDNLSGPWQALAIINLTTEEHADLLAGRFANS</sequence>
<accession>A0ABW6R5U3</accession>
<protein>
    <submittedName>
        <fullName evidence="1">Uncharacterized protein</fullName>
    </submittedName>
</protein>
<reference evidence="1 2" key="1">
    <citation type="submission" date="2024-10" db="EMBL/GenBank/DDBJ databases">
        <title>The Natural Products Discovery Center: Release of the First 8490 Sequenced Strains for Exploring Actinobacteria Biosynthetic Diversity.</title>
        <authorList>
            <person name="Kalkreuter E."/>
            <person name="Kautsar S.A."/>
            <person name="Yang D."/>
            <person name="Bader C.D."/>
            <person name="Teijaro C.N."/>
            <person name="Fluegel L."/>
            <person name="Davis C.M."/>
            <person name="Simpson J.R."/>
            <person name="Lauterbach L."/>
            <person name="Steele A.D."/>
            <person name="Gui C."/>
            <person name="Meng S."/>
            <person name="Li G."/>
            <person name="Viehrig K."/>
            <person name="Ye F."/>
            <person name="Su P."/>
            <person name="Kiefer A.F."/>
            <person name="Nichols A."/>
            <person name="Cepeda A.J."/>
            <person name="Yan W."/>
            <person name="Fan B."/>
            <person name="Jiang Y."/>
            <person name="Adhikari A."/>
            <person name="Zheng C.-J."/>
            <person name="Schuster L."/>
            <person name="Cowan T.M."/>
            <person name="Smanski M.J."/>
            <person name="Chevrette M.G."/>
            <person name="De Carvalho L.P.S."/>
            <person name="Shen B."/>
        </authorList>
    </citation>
    <scope>NUCLEOTIDE SEQUENCE [LARGE SCALE GENOMIC DNA]</scope>
    <source>
        <strain evidence="1 2">NPDC003040</strain>
    </source>
</reference>
<keyword evidence="2" id="KW-1185">Reference proteome</keyword>
<organism evidence="1 2">
    <name type="scientific">Nocardia suismassiliense</name>
    <dbReference type="NCBI Taxonomy" id="2077092"/>
    <lineage>
        <taxon>Bacteria</taxon>
        <taxon>Bacillati</taxon>
        <taxon>Actinomycetota</taxon>
        <taxon>Actinomycetes</taxon>
        <taxon>Mycobacteriales</taxon>
        <taxon>Nocardiaceae</taxon>
        <taxon>Nocardia</taxon>
    </lineage>
</organism>
<dbReference type="Proteomes" id="UP001601948">
    <property type="component" value="Unassembled WGS sequence"/>
</dbReference>
<evidence type="ECO:0000313" key="2">
    <source>
        <dbReference type="Proteomes" id="UP001601948"/>
    </source>
</evidence>
<evidence type="ECO:0000313" key="1">
    <source>
        <dbReference type="EMBL" id="MFF3228900.1"/>
    </source>
</evidence>
<dbReference type="RefSeq" id="WP_387726069.1">
    <property type="nucleotide sequence ID" value="NZ_JBIAPI010000016.1"/>
</dbReference>
<name>A0ABW6R5U3_9NOCA</name>
<comment type="caution">
    <text evidence="1">The sequence shown here is derived from an EMBL/GenBank/DDBJ whole genome shotgun (WGS) entry which is preliminary data.</text>
</comment>
<dbReference type="EMBL" id="JBIAPI010000016">
    <property type="protein sequence ID" value="MFF3228900.1"/>
    <property type="molecule type" value="Genomic_DNA"/>
</dbReference>